<dbReference type="PANTHER" id="PTHR45766:SF6">
    <property type="entry name" value="SWI_SNF-RELATED MATRIX-ASSOCIATED ACTIN-DEPENDENT REGULATOR OF CHROMATIN SUBFAMILY A-LIKE PROTEIN 1"/>
    <property type="match status" value="1"/>
</dbReference>
<dbReference type="Pfam" id="PF00271">
    <property type="entry name" value="Helicase_C"/>
    <property type="match status" value="1"/>
</dbReference>
<dbReference type="AlphaFoldDB" id="A0A087TDB2"/>
<dbReference type="PROSITE" id="PS51194">
    <property type="entry name" value="HELICASE_CTER"/>
    <property type="match status" value="1"/>
</dbReference>
<dbReference type="GO" id="GO:0031297">
    <property type="term" value="P:replication fork processing"/>
    <property type="evidence" value="ECO:0007669"/>
    <property type="project" value="TreeGrafter"/>
</dbReference>
<dbReference type="InterPro" id="IPR014001">
    <property type="entry name" value="Helicase_ATP-bd"/>
</dbReference>
<dbReference type="SUPFAM" id="SSF52540">
    <property type="entry name" value="P-loop containing nucleoside triphosphate hydrolases"/>
    <property type="match status" value="2"/>
</dbReference>
<dbReference type="Gene3D" id="3.40.50.10810">
    <property type="entry name" value="Tandem AAA-ATPase domain"/>
    <property type="match status" value="1"/>
</dbReference>
<dbReference type="InterPro" id="IPR038718">
    <property type="entry name" value="SNF2-like_sf"/>
</dbReference>
<protein>
    <submittedName>
        <fullName evidence="4">SWI/SNF-related matrix-associated actin-dependent regulator of chromatin subfamily A-like protein 1</fullName>
    </submittedName>
</protein>
<dbReference type="CDD" id="cd18010">
    <property type="entry name" value="DEXHc_HARP_SMARCAL1"/>
    <property type="match status" value="1"/>
</dbReference>
<keyword evidence="5" id="KW-1185">Reference proteome</keyword>
<dbReference type="InterPro" id="IPR001650">
    <property type="entry name" value="Helicase_C-like"/>
</dbReference>
<name>A0A087TDB2_STEMI</name>
<dbReference type="EMBL" id="KK114701">
    <property type="protein sequence ID" value="KFM63101.1"/>
    <property type="molecule type" value="Genomic_DNA"/>
</dbReference>
<dbReference type="SMART" id="SM00487">
    <property type="entry name" value="DEXDc"/>
    <property type="match status" value="1"/>
</dbReference>
<dbReference type="GO" id="GO:0006281">
    <property type="term" value="P:DNA repair"/>
    <property type="evidence" value="ECO:0007669"/>
    <property type="project" value="TreeGrafter"/>
</dbReference>
<dbReference type="Gene3D" id="3.40.50.300">
    <property type="entry name" value="P-loop containing nucleotide triphosphate hydrolases"/>
    <property type="match status" value="1"/>
</dbReference>
<dbReference type="Pfam" id="PF00176">
    <property type="entry name" value="SNF2-rel_dom"/>
    <property type="match status" value="1"/>
</dbReference>
<sequence length="449" mass="51531">MGLGKTIQAIGIANYFKDDWPLLVITPSSVRYMWLEAFHMWLPSLNSQEITVIGSSKEHIPNDKVIIMSYDLLTKMQDSIEKRKFKMAIMDECHFLKNPKSARTKAAFSILKNINRIIMLSGTPALSRPIELYSQLSILRRRDFFSYVEYGMRYCNGKKAPWGWDFHGSSNMEELQILLEEIVMIRRLKSEVIKQLPAKYRQMIVLDPSLVPAKKILKTMAGQLKESTLKGMEWRGVLLQYFHETGDVKLKAVCEYVLDLLESDRKFVCFAHHQNVLNGICEAVEKKKIDYIRIDGSVNAEHRKRLCDKFQLQDTCRVAILSITAANCGITLTAASLVIFAELFWNPGILTQAEDRVHRIGQEDCVVVQYLVAKGTADDEIWPLVQRKLDNLNKAGLSKDTFMNADTVVQENSLQPRLEDFWNELNTSLDISELDDNFDVPEKRLKLDS</sequence>
<dbReference type="GO" id="GO:0016787">
    <property type="term" value="F:hydrolase activity"/>
    <property type="evidence" value="ECO:0007669"/>
    <property type="project" value="UniProtKB-KW"/>
</dbReference>
<dbReference type="GO" id="GO:0043596">
    <property type="term" value="C:nuclear replication fork"/>
    <property type="evidence" value="ECO:0007669"/>
    <property type="project" value="TreeGrafter"/>
</dbReference>
<accession>A0A087TDB2</accession>
<reference evidence="4 5" key="1">
    <citation type="submission" date="2013-11" db="EMBL/GenBank/DDBJ databases">
        <title>Genome sequencing of Stegodyphus mimosarum.</title>
        <authorList>
            <person name="Bechsgaard J."/>
        </authorList>
    </citation>
    <scope>NUCLEOTIDE SEQUENCE [LARGE SCALE GENOMIC DNA]</scope>
</reference>
<dbReference type="SMART" id="SM00490">
    <property type="entry name" value="HELICc"/>
    <property type="match status" value="1"/>
</dbReference>
<dbReference type="GO" id="GO:0005524">
    <property type="term" value="F:ATP binding"/>
    <property type="evidence" value="ECO:0007669"/>
    <property type="project" value="InterPro"/>
</dbReference>
<dbReference type="OrthoDB" id="2801544at2759"/>
<dbReference type="PANTHER" id="PTHR45766">
    <property type="entry name" value="DNA ANNEALING HELICASE AND ENDONUCLEASE ZRANB3 FAMILY MEMBER"/>
    <property type="match status" value="1"/>
</dbReference>
<feature type="domain" description="Helicase ATP-binding" evidence="2">
    <location>
        <begin position="1"/>
        <end position="142"/>
    </location>
</feature>
<dbReference type="STRING" id="407821.A0A087TDB2"/>
<dbReference type="InterPro" id="IPR000330">
    <property type="entry name" value="SNF2_N"/>
</dbReference>
<dbReference type="FunFam" id="3.40.50.300:FF:003021">
    <property type="entry name" value="Uncharacterized protein (Fragment)"/>
    <property type="match status" value="1"/>
</dbReference>
<dbReference type="PROSITE" id="PS51192">
    <property type="entry name" value="HELICASE_ATP_BIND_1"/>
    <property type="match status" value="1"/>
</dbReference>
<feature type="non-terminal residue" evidence="4">
    <location>
        <position position="449"/>
    </location>
</feature>
<dbReference type="InterPro" id="IPR027417">
    <property type="entry name" value="P-loop_NTPase"/>
</dbReference>
<evidence type="ECO:0000256" key="1">
    <source>
        <dbReference type="ARBA" id="ARBA00022801"/>
    </source>
</evidence>
<organism evidence="4 5">
    <name type="scientific">Stegodyphus mimosarum</name>
    <name type="common">African social velvet spider</name>
    <dbReference type="NCBI Taxonomy" id="407821"/>
    <lineage>
        <taxon>Eukaryota</taxon>
        <taxon>Metazoa</taxon>
        <taxon>Ecdysozoa</taxon>
        <taxon>Arthropoda</taxon>
        <taxon>Chelicerata</taxon>
        <taxon>Arachnida</taxon>
        <taxon>Araneae</taxon>
        <taxon>Araneomorphae</taxon>
        <taxon>Entelegynae</taxon>
        <taxon>Eresoidea</taxon>
        <taxon>Eresidae</taxon>
        <taxon>Stegodyphus</taxon>
    </lineage>
</organism>
<proteinExistence type="predicted"/>
<gene>
    <name evidence="4" type="ORF">X975_11353</name>
</gene>
<keyword evidence="1" id="KW-0378">Hydrolase</keyword>
<dbReference type="CDD" id="cd18793">
    <property type="entry name" value="SF2_C_SNF"/>
    <property type="match status" value="1"/>
</dbReference>
<evidence type="ECO:0000313" key="5">
    <source>
        <dbReference type="Proteomes" id="UP000054359"/>
    </source>
</evidence>
<feature type="domain" description="Helicase C-terminal" evidence="3">
    <location>
        <begin position="252"/>
        <end position="415"/>
    </location>
</feature>
<evidence type="ECO:0000259" key="2">
    <source>
        <dbReference type="PROSITE" id="PS51192"/>
    </source>
</evidence>
<dbReference type="InterPro" id="IPR049730">
    <property type="entry name" value="SNF2/RAD54-like_C"/>
</dbReference>
<evidence type="ECO:0000259" key="3">
    <source>
        <dbReference type="PROSITE" id="PS51194"/>
    </source>
</evidence>
<dbReference type="Proteomes" id="UP000054359">
    <property type="component" value="Unassembled WGS sequence"/>
</dbReference>
<evidence type="ECO:0000313" key="4">
    <source>
        <dbReference type="EMBL" id="KFM63101.1"/>
    </source>
</evidence>
<dbReference type="OMA" id="FTLHRAR"/>